<dbReference type="Gene3D" id="1.20.1260.10">
    <property type="match status" value="1"/>
</dbReference>
<dbReference type="PANTHER" id="PTHR30565:SF9">
    <property type="entry name" value="PROTEIN YCIF"/>
    <property type="match status" value="1"/>
</dbReference>
<evidence type="ECO:0000313" key="1">
    <source>
        <dbReference type="EMBL" id="NLR91079.1"/>
    </source>
</evidence>
<gene>
    <name evidence="1" type="ORF">HGP29_07660</name>
</gene>
<dbReference type="Proteomes" id="UP000585050">
    <property type="component" value="Unassembled WGS sequence"/>
</dbReference>
<protein>
    <submittedName>
        <fullName evidence="1">DUF892 family protein</fullName>
    </submittedName>
</protein>
<dbReference type="RefSeq" id="WP_168881781.1">
    <property type="nucleotide sequence ID" value="NZ_JABAIL010000002.1"/>
</dbReference>
<keyword evidence="2" id="KW-1185">Reference proteome</keyword>
<dbReference type="PANTHER" id="PTHR30565">
    <property type="entry name" value="PROTEIN YCIF"/>
    <property type="match status" value="1"/>
</dbReference>
<proteinExistence type="predicted"/>
<evidence type="ECO:0000313" key="2">
    <source>
        <dbReference type="Proteomes" id="UP000585050"/>
    </source>
</evidence>
<dbReference type="InterPro" id="IPR010287">
    <property type="entry name" value="DUF892_YciF-like"/>
</dbReference>
<comment type="caution">
    <text evidence="1">The sequence shown here is derived from an EMBL/GenBank/DDBJ whole genome shotgun (WGS) entry which is preliminary data.</text>
</comment>
<accession>A0A7X8SIY3</accession>
<reference evidence="1 2" key="1">
    <citation type="submission" date="2020-04" db="EMBL/GenBank/DDBJ databases">
        <title>Flammeovirga sp. SR4, a novel species isolated from seawater.</title>
        <authorList>
            <person name="Wang X."/>
        </authorList>
    </citation>
    <scope>NUCLEOTIDE SEQUENCE [LARGE SCALE GENOMIC DNA]</scope>
    <source>
        <strain evidence="1 2">SR4</strain>
    </source>
</reference>
<sequence>MRPLEDLRGLFIHQMKDRYDAETQQLEVYHQLKDKVHSITLRRVIETCENSAQKHLEFLDQLFAQIGENQVGDICECSLGLIKEMNKVIDRATNENVSDMAILSTIKQLHSNDVVGYQIISSYAHQVHDDAIMDILDVMLRNEQDLDLLLDETITSLIDKEIEELSIV</sequence>
<dbReference type="InterPro" id="IPR009078">
    <property type="entry name" value="Ferritin-like_SF"/>
</dbReference>
<name>A0A7X8SIY3_9BACT</name>
<dbReference type="Pfam" id="PF05974">
    <property type="entry name" value="DUF892"/>
    <property type="match status" value="1"/>
</dbReference>
<dbReference type="AlphaFoldDB" id="A0A7X8SIY3"/>
<dbReference type="InterPro" id="IPR012347">
    <property type="entry name" value="Ferritin-like"/>
</dbReference>
<dbReference type="EMBL" id="JABAIL010000002">
    <property type="protein sequence ID" value="NLR91079.1"/>
    <property type="molecule type" value="Genomic_DNA"/>
</dbReference>
<dbReference type="InterPro" id="IPR047114">
    <property type="entry name" value="YciF"/>
</dbReference>
<dbReference type="SUPFAM" id="SSF47240">
    <property type="entry name" value="Ferritin-like"/>
    <property type="match status" value="1"/>
</dbReference>
<organism evidence="1 2">
    <name type="scientific">Flammeovirga agarivorans</name>
    <dbReference type="NCBI Taxonomy" id="2726742"/>
    <lineage>
        <taxon>Bacteria</taxon>
        <taxon>Pseudomonadati</taxon>
        <taxon>Bacteroidota</taxon>
        <taxon>Cytophagia</taxon>
        <taxon>Cytophagales</taxon>
        <taxon>Flammeovirgaceae</taxon>
        <taxon>Flammeovirga</taxon>
    </lineage>
</organism>